<dbReference type="EMBL" id="DS130080">
    <property type="protein sequence ID" value="EAX73445.1"/>
    <property type="molecule type" value="Genomic_DNA"/>
</dbReference>
<reference evidence="2" key="1">
    <citation type="submission" date="2006-10" db="EMBL/GenBank/DDBJ databases">
        <authorList>
            <person name="Amadeo P."/>
            <person name="Zhao Q."/>
            <person name="Wortman J."/>
            <person name="Fraser-Liggett C."/>
            <person name="Carlton J."/>
        </authorList>
    </citation>
    <scope>NUCLEOTIDE SEQUENCE</scope>
    <source>
        <strain evidence="2">G3</strain>
    </source>
</reference>
<name>A2DYM9_TRIV3</name>
<evidence type="ECO:0000313" key="3">
    <source>
        <dbReference type="Proteomes" id="UP000001542"/>
    </source>
</evidence>
<evidence type="ECO:0000313" key="1">
    <source>
        <dbReference type="EMBL" id="EAX73445.1"/>
    </source>
</evidence>
<proteinExistence type="predicted"/>
<keyword evidence="3" id="KW-1185">Reference proteome</keyword>
<reference evidence="2" key="2">
    <citation type="journal article" date="2007" name="Science">
        <title>Draft genome sequence of the sexually transmitted pathogen Trichomonas vaginalis.</title>
        <authorList>
            <person name="Carlton J.M."/>
            <person name="Hirt R.P."/>
            <person name="Silva J.C."/>
            <person name="Delcher A.L."/>
            <person name="Schatz M."/>
            <person name="Zhao Q."/>
            <person name="Wortman J.R."/>
            <person name="Bidwell S.L."/>
            <person name="Alsmark U.C.M."/>
            <person name="Besteiro S."/>
            <person name="Sicheritz-Ponten T."/>
            <person name="Noel C.J."/>
            <person name="Dacks J.B."/>
            <person name="Foster P.G."/>
            <person name="Simillion C."/>
            <person name="Van de Peer Y."/>
            <person name="Miranda-Saavedra D."/>
            <person name="Barton G.J."/>
            <person name="Westrop G.D."/>
            <person name="Mueller S."/>
            <person name="Dessi D."/>
            <person name="Fiori P.L."/>
            <person name="Ren Q."/>
            <person name="Paulsen I."/>
            <person name="Zhang H."/>
            <person name="Bastida-Corcuera F.D."/>
            <person name="Simoes-Barbosa A."/>
            <person name="Brown M.T."/>
            <person name="Hayes R.D."/>
            <person name="Mukherjee M."/>
            <person name="Okumura C.Y."/>
            <person name="Schneider R."/>
            <person name="Smith A.J."/>
            <person name="Vanacova S."/>
            <person name="Villalvazo M."/>
            <person name="Haas B.J."/>
            <person name="Pertea M."/>
            <person name="Feldblyum T.V."/>
            <person name="Utterback T.R."/>
            <person name="Shu C.L."/>
            <person name="Osoegawa K."/>
            <person name="de Jong P.J."/>
            <person name="Hrdy I."/>
            <person name="Horvathova L."/>
            <person name="Zubacova Z."/>
            <person name="Dolezal P."/>
            <person name="Malik S.B."/>
            <person name="Logsdon J.M. Jr."/>
            <person name="Henze K."/>
            <person name="Gupta A."/>
            <person name="Wang C.C."/>
            <person name="Dunne R.L."/>
            <person name="Upcroft J.A."/>
            <person name="Upcroft P."/>
            <person name="White O."/>
            <person name="Salzberg S.L."/>
            <person name="Tang P."/>
            <person name="Chiu C.-H."/>
            <person name="Lee Y.-S."/>
            <person name="Embley T.M."/>
            <person name="Coombs G.H."/>
            <person name="Mottram J.C."/>
            <person name="Tachezy J."/>
            <person name="Fraser-Liggett C.M."/>
            <person name="Johnson P.J."/>
        </authorList>
    </citation>
    <scope>NUCLEOTIDE SEQUENCE [LARGE SCALE GENOMIC DNA]</scope>
    <source>
        <strain evidence="2">G3</strain>
    </source>
</reference>
<dbReference type="AlphaFoldDB" id="A2DYM9"/>
<dbReference type="EMBL" id="DS113270">
    <property type="protein sequence ID" value="EAY14419.1"/>
    <property type="molecule type" value="Genomic_DNA"/>
</dbReference>
<dbReference type="Proteomes" id="UP000001542">
    <property type="component" value="Unassembled WGS sequence"/>
</dbReference>
<sequence length="85" mass="10622">MAYIPERFVQFNQMLVSDPDKRYSKPELDRLFKEWITDYRGDEWLTIEFARAWNCYRSVLDVDPRLTYRGWDVVFTFQDWYEHQK</sequence>
<gene>
    <name evidence="2" type="ORF">TVAG_426120</name>
    <name evidence="1" type="ORF">TVAG_509120</name>
</gene>
<organism evidence="2 3">
    <name type="scientific">Trichomonas vaginalis (strain ATCC PRA-98 / G3)</name>
    <dbReference type="NCBI Taxonomy" id="412133"/>
    <lineage>
        <taxon>Eukaryota</taxon>
        <taxon>Metamonada</taxon>
        <taxon>Parabasalia</taxon>
        <taxon>Trichomonadida</taxon>
        <taxon>Trichomonadidae</taxon>
        <taxon>Trichomonas</taxon>
    </lineage>
</organism>
<dbReference type="VEuPathDB" id="TrichDB:TVAG_426120"/>
<dbReference type="VEuPathDB" id="TrichDB:TVAGG3_0850880"/>
<dbReference type="KEGG" id="tva:4737218"/>
<dbReference type="SMR" id="A2DYM9"/>
<protein>
    <submittedName>
        <fullName evidence="2">Uncharacterized protein</fullName>
    </submittedName>
</protein>
<evidence type="ECO:0000313" key="2">
    <source>
        <dbReference type="EMBL" id="EAY14419.1"/>
    </source>
</evidence>
<accession>A2DYM9</accession>